<name>A0A0B6RHY8_BURPL</name>
<gene>
    <name evidence="2" type="ORF">BGL_1c03950</name>
</gene>
<dbReference type="AlphaFoldDB" id="A0A0B6RHY8"/>
<evidence type="ECO:0000313" key="2">
    <source>
        <dbReference type="EMBL" id="AJK44937.1"/>
    </source>
</evidence>
<evidence type="ECO:0000313" key="3">
    <source>
        <dbReference type="Proteomes" id="UP000031838"/>
    </source>
</evidence>
<sequence length="244" mass="27772">MPLDRVVVVDNASSDSTRDYLATLPLGGRIFNHDNLGCGAAWNQGILHRQSEWTVVMNNDVLVSAQWIENLIGTAVRHGVRVASPALIEGSLDYDFNRQAPVWSHAMRDARRVGTCHAVCLLVHRSVWMEVGYFRASPQLLGFEDTLFFHELAKARVPSEIVGAAWLHHYGSITQSEMKRERGLSARQGLGMRNNYQLLGQSWLSRKLDKLERTRRGRAWRASELADYGMTLHGVRRHHDFEWN</sequence>
<dbReference type="PANTHER" id="PTHR43179">
    <property type="entry name" value="RHAMNOSYLTRANSFERASE WBBL"/>
    <property type="match status" value="1"/>
</dbReference>
<dbReference type="EMBL" id="CP002580">
    <property type="protein sequence ID" value="AJK44937.1"/>
    <property type="molecule type" value="Genomic_DNA"/>
</dbReference>
<dbReference type="Pfam" id="PF00535">
    <property type="entry name" value="Glycos_transf_2"/>
    <property type="match status" value="1"/>
</dbReference>
<dbReference type="KEGG" id="bgp:BGL_1c03950"/>
<accession>A0A0B6RHY8</accession>
<dbReference type="Gene3D" id="3.90.550.10">
    <property type="entry name" value="Spore Coat Polysaccharide Biosynthesis Protein SpsA, Chain A"/>
    <property type="match status" value="1"/>
</dbReference>
<feature type="domain" description="Glycosyltransferase 2-like" evidence="1">
    <location>
        <begin position="3"/>
        <end position="102"/>
    </location>
</feature>
<evidence type="ECO:0000259" key="1">
    <source>
        <dbReference type="Pfam" id="PF00535"/>
    </source>
</evidence>
<dbReference type="GO" id="GO:0016740">
    <property type="term" value="F:transferase activity"/>
    <property type="evidence" value="ECO:0007669"/>
    <property type="project" value="UniProtKB-KW"/>
</dbReference>
<dbReference type="HOGENOM" id="CLU_1093522_0_0_4"/>
<proteinExistence type="predicted"/>
<protein>
    <submittedName>
        <fullName evidence="2">Glycosyl transferase, family 2</fullName>
    </submittedName>
</protein>
<dbReference type="Proteomes" id="UP000031838">
    <property type="component" value="Chromosome 1"/>
</dbReference>
<organism evidence="2 3">
    <name type="scientific">Burkholderia plantarii</name>
    <dbReference type="NCBI Taxonomy" id="41899"/>
    <lineage>
        <taxon>Bacteria</taxon>
        <taxon>Pseudomonadati</taxon>
        <taxon>Pseudomonadota</taxon>
        <taxon>Betaproteobacteria</taxon>
        <taxon>Burkholderiales</taxon>
        <taxon>Burkholderiaceae</taxon>
        <taxon>Burkholderia</taxon>
    </lineage>
</organism>
<keyword evidence="3" id="KW-1185">Reference proteome</keyword>
<keyword evidence="2" id="KW-0808">Transferase</keyword>
<dbReference type="InterPro" id="IPR001173">
    <property type="entry name" value="Glyco_trans_2-like"/>
</dbReference>
<dbReference type="SUPFAM" id="SSF53448">
    <property type="entry name" value="Nucleotide-diphospho-sugar transferases"/>
    <property type="match status" value="1"/>
</dbReference>
<reference evidence="3" key="1">
    <citation type="submission" date="2011-03" db="EMBL/GenBank/DDBJ databases">
        <authorList>
            <person name="Voget S."/>
            <person name="Streit W.R."/>
            <person name="Jaeger K.E."/>
            <person name="Daniel R."/>
        </authorList>
    </citation>
    <scope>NUCLEOTIDE SEQUENCE [LARGE SCALE GENOMIC DNA]</scope>
    <source>
        <strain evidence="3">PG1</strain>
    </source>
</reference>
<dbReference type="InterPro" id="IPR029044">
    <property type="entry name" value="Nucleotide-diphossugar_trans"/>
</dbReference>
<dbReference type="PANTHER" id="PTHR43179:SF7">
    <property type="entry name" value="RHAMNOSYLTRANSFERASE WBBL"/>
    <property type="match status" value="1"/>
</dbReference>
<reference evidence="2 3" key="2">
    <citation type="journal article" date="2016" name="Appl. Microbiol. Biotechnol.">
        <title>Mutations improving production and secretion of extracellular lipase by Burkholderia glumae PG1.</title>
        <authorList>
            <person name="Knapp A."/>
            <person name="Voget S."/>
            <person name="Gao R."/>
            <person name="Zaburannyi N."/>
            <person name="Krysciak D."/>
            <person name="Breuer M."/>
            <person name="Hauer B."/>
            <person name="Streit W.R."/>
            <person name="Muller R."/>
            <person name="Daniel R."/>
            <person name="Jaeger K.E."/>
        </authorList>
    </citation>
    <scope>NUCLEOTIDE SEQUENCE [LARGE SCALE GENOMIC DNA]</scope>
    <source>
        <strain evidence="2 3">PG1</strain>
    </source>
</reference>